<dbReference type="Proteomes" id="UP000238479">
    <property type="component" value="Chromosome 2"/>
</dbReference>
<evidence type="ECO:0000313" key="2">
    <source>
        <dbReference type="Proteomes" id="UP000238479"/>
    </source>
</evidence>
<comment type="caution">
    <text evidence="1">The sequence shown here is derived from an EMBL/GenBank/DDBJ whole genome shotgun (WGS) entry which is preliminary data.</text>
</comment>
<proteinExistence type="predicted"/>
<reference evidence="1 2" key="1">
    <citation type="journal article" date="2018" name="Nat. Genet.">
        <title>The Rosa genome provides new insights in the design of modern roses.</title>
        <authorList>
            <person name="Bendahmane M."/>
        </authorList>
    </citation>
    <scope>NUCLEOTIDE SEQUENCE [LARGE SCALE GENOMIC DNA]</scope>
    <source>
        <strain evidence="2">cv. Old Blush</strain>
    </source>
</reference>
<organism evidence="1 2">
    <name type="scientific">Rosa chinensis</name>
    <name type="common">China rose</name>
    <dbReference type="NCBI Taxonomy" id="74649"/>
    <lineage>
        <taxon>Eukaryota</taxon>
        <taxon>Viridiplantae</taxon>
        <taxon>Streptophyta</taxon>
        <taxon>Embryophyta</taxon>
        <taxon>Tracheophyta</taxon>
        <taxon>Spermatophyta</taxon>
        <taxon>Magnoliopsida</taxon>
        <taxon>eudicotyledons</taxon>
        <taxon>Gunneridae</taxon>
        <taxon>Pentapetalae</taxon>
        <taxon>rosids</taxon>
        <taxon>fabids</taxon>
        <taxon>Rosales</taxon>
        <taxon>Rosaceae</taxon>
        <taxon>Rosoideae</taxon>
        <taxon>Rosoideae incertae sedis</taxon>
        <taxon>Rosa</taxon>
    </lineage>
</organism>
<name>A0A2P6S1A0_ROSCH</name>
<accession>A0A2P6S1A0</accession>
<dbReference type="AlphaFoldDB" id="A0A2P6S1A0"/>
<dbReference type="Gramene" id="PRQ52464">
    <property type="protein sequence ID" value="PRQ52464"/>
    <property type="gene ID" value="RchiOBHm_Chr2g0155771"/>
</dbReference>
<evidence type="ECO:0000313" key="1">
    <source>
        <dbReference type="EMBL" id="PRQ52464.1"/>
    </source>
</evidence>
<gene>
    <name evidence="1" type="ORF">RchiOBHm_Chr2g0155771</name>
</gene>
<dbReference type="PANTHER" id="PTHR36384">
    <property type="entry name" value="SAWADEE PROTEIN"/>
    <property type="match status" value="1"/>
</dbReference>
<protein>
    <submittedName>
        <fullName evidence="1">Uncharacterized protein</fullName>
    </submittedName>
</protein>
<dbReference type="EMBL" id="PDCK01000040">
    <property type="protein sequence ID" value="PRQ52464.1"/>
    <property type="molecule type" value="Genomic_DNA"/>
</dbReference>
<dbReference type="PANTHER" id="PTHR36384:SF1">
    <property type="entry name" value="SAWADEE PROTEIN"/>
    <property type="match status" value="1"/>
</dbReference>
<sequence length="162" mass="18425">MVENLEKGISPFTIMEFIHQQVSISCQVLVSPSLSSEAYARGTITVNSKKNLDKLSGFLENPDHSIISSKGRPWVITEKRLAHDISLASIQAFIANYQTMLRSRKIETSNELKVVLSGTEEFNTAMLLKNLFWEFVNHQARLHQRLLTEEAKISQLFDAEEM</sequence>
<keyword evidence="2" id="KW-1185">Reference proteome</keyword>
<dbReference type="OMA" id="KRANACK"/>